<dbReference type="InterPro" id="IPR036390">
    <property type="entry name" value="WH_DNA-bd_sf"/>
</dbReference>
<dbReference type="InterPro" id="IPR036388">
    <property type="entry name" value="WH-like_DNA-bd_sf"/>
</dbReference>
<sequence length="255" mass="28017">MEEQDMTAAAHPASPSAKGGGRKKKSSLHKSIAHDLGVAIVTGRHQPGDILSTEIESSEQLSVSRSAYREAIRILTAKGLVESRQRTGTIVLPITRWAMLDPDVMAWMFEGGASESVLDGLFEMRLIIEPAMARLAAMRRTLDHIADMRKSLQTMERHTLATDEGQAANRRFYSIIVQATGNPPLVNLGNSLGTFVLWYTEFQGNSGSKPRDTIAEHWELFDAVAAGMVDQAGIAMEKLIRANQADFPERQNIAM</sequence>
<dbReference type="InterPro" id="IPR000524">
    <property type="entry name" value="Tscrpt_reg_HTH_GntR"/>
</dbReference>
<dbReference type="PANTHER" id="PTHR43537:SF44">
    <property type="entry name" value="GNTR FAMILY REGULATORY PROTEIN"/>
    <property type="match status" value="1"/>
</dbReference>
<proteinExistence type="predicted"/>
<dbReference type="EMBL" id="JAVDRD010000004">
    <property type="protein sequence ID" value="MDR6510940.1"/>
    <property type="molecule type" value="Genomic_DNA"/>
</dbReference>
<evidence type="ECO:0000256" key="4">
    <source>
        <dbReference type="SAM" id="MobiDB-lite"/>
    </source>
</evidence>
<evidence type="ECO:0000259" key="5">
    <source>
        <dbReference type="PROSITE" id="PS50949"/>
    </source>
</evidence>
<name>A0ABU1MKR6_9SPHN</name>
<evidence type="ECO:0000313" key="6">
    <source>
        <dbReference type="EMBL" id="MDR6510940.1"/>
    </source>
</evidence>
<dbReference type="Pfam" id="PF07729">
    <property type="entry name" value="FCD"/>
    <property type="match status" value="1"/>
</dbReference>
<comment type="caution">
    <text evidence="6">The sequence shown here is derived from an EMBL/GenBank/DDBJ whole genome shotgun (WGS) entry which is preliminary data.</text>
</comment>
<dbReference type="SMART" id="SM00345">
    <property type="entry name" value="HTH_GNTR"/>
    <property type="match status" value="1"/>
</dbReference>
<dbReference type="SMART" id="SM00895">
    <property type="entry name" value="FCD"/>
    <property type="match status" value="1"/>
</dbReference>
<dbReference type="Gene3D" id="1.20.120.530">
    <property type="entry name" value="GntR ligand-binding domain-like"/>
    <property type="match status" value="1"/>
</dbReference>
<keyword evidence="2 6" id="KW-0238">DNA-binding</keyword>
<protein>
    <submittedName>
        <fullName evidence="6">DNA-binding FadR family transcriptional regulator</fullName>
    </submittedName>
</protein>
<feature type="region of interest" description="Disordered" evidence="4">
    <location>
        <begin position="1"/>
        <end position="26"/>
    </location>
</feature>
<evidence type="ECO:0000313" key="7">
    <source>
        <dbReference type="Proteomes" id="UP001184150"/>
    </source>
</evidence>
<dbReference type="PANTHER" id="PTHR43537">
    <property type="entry name" value="TRANSCRIPTIONAL REGULATOR, GNTR FAMILY"/>
    <property type="match status" value="1"/>
</dbReference>
<keyword evidence="1" id="KW-0805">Transcription regulation</keyword>
<dbReference type="InterPro" id="IPR011711">
    <property type="entry name" value="GntR_C"/>
</dbReference>
<dbReference type="SUPFAM" id="SSF46785">
    <property type="entry name" value="Winged helix' DNA-binding domain"/>
    <property type="match status" value="1"/>
</dbReference>
<keyword evidence="7" id="KW-1185">Reference proteome</keyword>
<dbReference type="SUPFAM" id="SSF48008">
    <property type="entry name" value="GntR ligand-binding domain-like"/>
    <property type="match status" value="1"/>
</dbReference>
<dbReference type="InterPro" id="IPR008920">
    <property type="entry name" value="TF_FadR/GntR_C"/>
</dbReference>
<organism evidence="6 7">
    <name type="scientific">Novosphingobium capsulatum</name>
    <dbReference type="NCBI Taxonomy" id="13688"/>
    <lineage>
        <taxon>Bacteria</taxon>
        <taxon>Pseudomonadati</taxon>
        <taxon>Pseudomonadota</taxon>
        <taxon>Alphaproteobacteria</taxon>
        <taxon>Sphingomonadales</taxon>
        <taxon>Sphingomonadaceae</taxon>
        <taxon>Novosphingobium</taxon>
    </lineage>
</organism>
<keyword evidence="3" id="KW-0804">Transcription</keyword>
<dbReference type="Gene3D" id="1.10.10.10">
    <property type="entry name" value="Winged helix-like DNA-binding domain superfamily/Winged helix DNA-binding domain"/>
    <property type="match status" value="1"/>
</dbReference>
<evidence type="ECO:0000256" key="1">
    <source>
        <dbReference type="ARBA" id="ARBA00023015"/>
    </source>
</evidence>
<evidence type="ECO:0000256" key="2">
    <source>
        <dbReference type="ARBA" id="ARBA00023125"/>
    </source>
</evidence>
<reference evidence="6 7" key="1">
    <citation type="submission" date="2023-07" db="EMBL/GenBank/DDBJ databases">
        <title>Sorghum-associated microbial communities from plants grown in Nebraska, USA.</title>
        <authorList>
            <person name="Schachtman D."/>
        </authorList>
    </citation>
    <scope>NUCLEOTIDE SEQUENCE [LARGE SCALE GENOMIC DNA]</scope>
    <source>
        <strain evidence="6 7">DS1027</strain>
    </source>
</reference>
<dbReference type="GO" id="GO:0003677">
    <property type="term" value="F:DNA binding"/>
    <property type="evidence" value="ECO:0007669"/>
    <property type="project" value="UniProtKB-KW"/>
</dbReference>
<dbReference type="PRINTS" id="PR00035">
    <property type="entry name" value="HTHGNTR"/>
</dbReference>
<evidence type="ECO:0000256" key="3">
    <source>
        <dbReference type="ARBA" id="ARBA00023163"/>
    </source>
</evidence>
<dbReference type="Proteomes" id="UP001184150">
    <property type="component" value="Unassembled WGS sequence"/>
</dbReference>
<dbReference type="Pfam" id="PF00392">
    <property type="entry name" value="GntR"/>
    <property type="match status" value="1"/>
</dbReference>
<dbReference type="PROSITE" id="PS50949">
    <property type="entry name" value="HTH_GNTR"/>
    <property type="match status" value="1"/>
</dbReference>
<feature type="domain" description="HTH gntR-type" evidence="5">
    <location>
        <begin position="26"/>
        <end position="94"/>
    </location>
</feature>
<accession>A0ABU1MKR6</accession>
<dbReference type="CDD" id="cd07377">
    <property type="entry name" value="WHTH_GntR"/>
    <property type="match status" value="1"/>
</dbReference>
<gene>
    <name evidence="6" type="ORF">J2792_001812</name>
</gene>